<comment type="caution">
    <text evidence="2">The sequence shown here is derived from an EMBL/GenBank/DDBJ whole genome shotgun (WGS) entry which is preliminary data.</text>
</comment>
<gene>
    <name evidence="2" type="ORF">B296_00045684</name>
</gene>
<dbReference type="PANTHER" id="PTHR34793:SF1">
    <property type="entry name" value="PROTEIN THYLAKOID FORMATION 1, CHLOROPLASTIC"/>
    <property type="match status" value="1"/>
</dbReference>
<dbReference type="GO" id="GO:0045037">
    <property type="term" value="P:protein import into chloroplast stroma"/>
    <property type="evidence" value="ECO:0007669"/>
    <property type="project" value="TreeGrafter"/>
</dbReference>
<organism evidence="2 3">
    <name type="scientific">Ensete ventricosum</name>
    <name type="common">Abyssinian banana</name>
    <name type="synonym">Musa ensete</name>
    <dbReference type="NCBI Taxonomy" id="4639"/>
    <lineage>
        <taxon>Eukaryota</taxon>
        <taxon>Viridiplantae</taxon>
        <taxon>Streptophyta</taxon>
        <taxon>Embryophyta</taxon>
        <taxon>Tracheophyta</taxon>
        <taxon>Spermatophyta</taxon>
        <taxon>Magnoliopsida</taxon>
        <taxon>Liliopsida</taxon>
        <taxon>Zingiberales</taxon>
        <taxon>Musaceae</taxon>
        <taxon>Ensete</taxon>
    </lineage>
</organism>
<dbReference type="PANTHER" id="PTHR34793">
    <property type="entry name" value="PROTEIN THYLAKOID FORMATION 1, CHLOROPLASTIC"/>
    <property type="match status" value="1"/>
</dbReference>
<reference evidence="2 3" key="1">
    <citation type="journal article" date="2014" name="Agronomy (Basel)">
        <title>A Draft Genome Sequence for Ensete ventricosum, the Drought-Tolerant Tree Against Hunger.</title>
        <authorList>
            <person name="Harrison J."/>
            <person name="Moore K.A."/>
            <person name="Paszkiewicz K."/>
            <person name="Jones T."/>
            <person name="Grant M."/>
            <person name="Ambacheew D."/>
            <person name="Muzemil S."/>
            <person name="Studholme D.J."/>
        </authorList>
    </citation>
    <scope>NUCLEOTIDE SEQUENCE [LARGE SCALE GENOMIC DNA]</scope>
</reference>
<evidence type="ECO:0000256" key="1">
    <source>
        <dbReference type="ARBA" id="ARBA00023054"/>
    </source>
</evidence>
<dbReference type="GO" id="GO:0010207">
    <property type="term" value="P:photosystem II assembly"/>
    <property type="evidence" value="ECO:0007669"/>
    <property type="project" value="InterPro"/>
</dbReference>
<dbReference type="GO" id="GO:0010027">
    <property type="term" value="P:thylakoid membrane organization"/>
    <property type="evidence" value="ECO:0007669"/>
    <property type="project" value="TreeGrafter"/>
</dbReference>
<protein>
    <submittedName>
        <fullName evidence="2">Uncharacterized protein</fullName>
    </submittedName>
</protein>
<keyword evidence="1" id="KW-0175">Coiled coil</keyword>
<dbReference type="Proteomes" id="UP000287651">
    <property type="component" value="Unassembled WGS sequence"/>
</dbReference>
<sequence>MRYKRTYQYDAVFALGFVTVYEQLMEGYSDSEDRDAIFNTYIQALKEDPDQYSNKVNQIRPLRRKTYKLPGPDWIALANTRSLTAISVEVNAAFL</sequence>
<dbReference type="EMBL" id="AMZH03008138">
    <property type="protein sequence ID" value="RRT59625.1"/>
    <property type="molecule type" value="Genomic_DNA"/>
</dbReference>
<evidence type="ECO:0000313" key="2">
    <source>
        <dbReference type="EMBL" id="RRT59625.1"/>
    </source>
</evidence>
<evidence type="ECO:0000313" key="3">
    <source>
        <dbReference type="Proteomes" id="UP000287651"/>
    </source>
</evidence>
<name>A0A426Z6M5_ENSVE</name>
<dbReference type="InterPro" id="IPR017499">
    <property type="entry name" value="Thf1"/>
</dbReference>
<dbReference type="AlphaFoldDB" id="A0A426Z6M5"/>
<dbReference type="Pfam" id="PF11264">
    <property type="entry name" value="ThylakoidFormat"/>
    <property type="match status" value="1"/>
</dbReference>
<dbReference type="GO" id="GO:0009534">
    <property type="term" value="C:chloroplast thylakoid"/>
    <property type="evidence" value="ECO:0007669"/>
    <property type="project" value="TreeGrafter"/>
</dbReference>
<dbReference type="GO" id="GO:0045038">
    <property type="term" value="P:protein import into chloroplast thylakoid membrane"/>
    <property type="evidence" value="ECO:0007669"/>
    <property type="project" value="TreeGrafter"/>
</dbReference>
<proteinExistence type="predicted"/>
<accession>A0A426Z6M5</accession>